<dbReference type="Pfam" id="PF08811">
    <property type="entry name" value="DUF1800"/>
    <property type="match status" value="1"/>
</dbReference>
<dbReference type="Proteomes" id="UP001597302">
    <property type="component" value="Unassembled WGS sequence"/>
</dbReference>
<evidence type="ECO:0000313" key="1">
    <source>
        <dbReference type="EMBL" id="MFD1483039.1"/>
    </source>
</evidence>
<proteinExistence type="predicted"/>
<evidence type="ECO:0000313" key="2">
    <source>
        <dbReference type="Proteomes" id="UP001597302"/>
    </source>
</evidence>
<name>A0ABW4DZ84_9RHOB</name>
<protein>
    <submittedName>
        <fullName evidence="1">DUF1800 family protein</fullName>
    </submittedName>
</protein>
<sequence>MTQPPYDQMAAIRLGYGLSPRMTLPADPQAVAASVVGATRIGPRSITLERMRAWQLEGRDISMAAKAGDPGAQEAGKAQRKVKSQAYDQSIRARFARAVDDVAGFGERLVWFWADHFTVAGGSLRQSLMAAAFIEDAIRPHLSGRFGEMMLAAETHPGMLAYLDQINSVGPNSISARRNPRKPAGLNENLAREMIELHSLGVGAEYTQADIEQLAELLTGLTYNPRRTAIFRRENAEPGAETVLGETYGGRKGSLDDIRAVIADLAVHPATAAHIARKMAVHFVADDPPQALVDRLTGVFMDTGGDLGAMNLALAEAPELATHFRGKMRQPFEFLVAGMRSLGLTGPEVLALRSSIINGHLRQPLAVMGQPWAAPSGPDGWPEPSENWASPQGLAMRINWAMAVPSRLVKPLPDARGLLEACLGDTASEALVWAVPRAESQAEGVALVLASVDFNRR</sequence>
<keyword evidence="2" id="KW-1185">Reference proteome</keyword>
<accession>A0ABW4DZ84</accession>
<dbReference type="EMBL" id="JBHTOQ010000038">
    <property type="protein sequence ID" value="MFD1483039.1"/>
    <property type="molecule type" value="Genomic_DNA"/>
</dbReference>
<organism evidence="1 2">
    <name type="scientific">Paracoccus nototheniae</name>
    <dbReference type="NCBI Taxonomy" id="2489002"/>
    <lineage>
        <taxon>Bacteria</taxon>
        <taxon>Pseudomonadati</taxon>
        <taxon>Pseudomonadota</taxon>
        <taxon>Alphaproteobacteria</taxon>
        <taxon>Rhodobacterales</taxon>
        <taxon>Paracoccaceae</taxon>
        <taxon>Paracoccus</taxon>
    </lineage>
</organism>
<comment type="caution">
    <text evidence="1">The sequence shown here is derived from an EMBL/GenBank/DDBJ whole genome shotgun (WGS) entry which is preliminary data.</text>
</comment>
<reference evidence="2" key="1">
    <citation type="journal article" date="2019" name="Int. J. Syst. Evol. Microbiol.">
        <title>The Global Catalogue of Microorganisms (GCM) 10K type strain sequencing project: providing services to taxonomists for standard genome sequencing and annotation.</title>
        <authorList>
            <consortium name="The Broad Institute Genomics Platform"/>
            <consortium name="The Broad Institute Genome Sequencing Center for Infectious Disease"/>
            <person name="Wu L."/>
            <person name="Ma J."/>
        </authorList>
    </citation>
    <scope>NUCLEOTIDE SEQUENCE [LARGE SCALE GENOMIC DNA]</scope>
    <source>
        <strain evidence="2">CCM 8875</strain>
    </source>
</reference>
<gene>
    <name evidence="1" type="ORF">ACFQ5P_17210</name>
</gene>
<dbReference type="InterPro" id="IPR014917">
    <property type="entry name" value="DUF1800"/>
</dbReference>
<dbReference type="RefSeq" id="WP_131574349.1">
    <property type="nucleotide sequence ID" value="NZ_CBCSAJ010000023.1"/>
</dbReference>